<dbReference type="Pfam" id="PF01098">
    <property type="entry name" value="FTSW_RODA_SPOVE"/>
    <property type="match status" value="1"/>
</dbReference>
<keyword evidence="7 16" id="KW-1133">Transmembrane helix</keyword>
<dbReference type="EC" id="2.4.99.28" evidence="14"/>
<dbReference type="EMBL" id="WMBQ01000002">
    <property type="protein sequence ID" value="MTD95462.1"/>
    <property type="molecule type" value="Genomic_DNA"/>
</dbReference>
<sequence>MRLSRADRSRVADWWFTVDHVLVGAILALVAAGLILSLAASPAVAIRKGLPTYYFVERHLLFSALGVLIMLTVSLFPPRGVRRLALGLFAVSMAGLVAVYFVGPEIHGAQRWLAIGGHSIQPSEFAKPGFVVVSAWLFAESQRRADMPALPLAILVAVCFTGLLIAQPDVGQTLLVTAVWGTLYYLSGQALLGAGIIGVCGAMGLVFAYSTFAHVRFRIDKFFSPTPGDNSQLDRAMRSFSEGGFLGRGPGEGTIKTALPDAHTDFIFAVVAEEYGVIACLVLLGLFAFIVMRALIAAAQEKDAATRLSIQGLALLFGLQALINMGVNVGLLPAKGITLPFVSSGGSSMIAVSITLGMLLALTRHRPDVARVKKPPLLPDVVGLHPTGPVQK</sequence>
<evidence type="ECO:0000256" key="6">
    <source>
        <dbReference type="ARBA" id="ARBA00022984"/>
    </source>
</evidence>
<feature type="transmembrane region" description="Helical" evidence="16">
    <location>
        <begin position="275"/>
        <end position="296"/>
    </location>
</feature>
<keyword evidence="2" id="KW-0328">Glycosyltransferase</keyword>
<evidence type="ECO:0000256" key="14">
    <source>
        <dbReference type="ARBA" id="ARBA00044770"/>
    </source>
</evidence>
<keyword evidence="6" id="KW-0573">Peptidoglycan synthesis</keyword>
<feature type="transmembrane region" description="Helical" evidence="16">
    <location>
        <begin position="178"/>
        <end position="209"/>
    </location>
</feature>
<dbReference type="AlphaFoldDB" id="A0A6I3KNW0"/>
<dbReference type="GO" id="GO:0008360">
    <property type="term" value="P:regulation of cell shape"/>
    <property type="evidence" value="ECO:0007669"/>
    <property type="project" value="UniProtKB-KW"/>
</dbReference>
<keyword evidence="8 16" id="KW-0472">Membrane</keyword>
<dbReference type="GO" id="GO:0008955">
    <property type="term" value="F:peptidoglycan glycosyltransferase activity"/>
    <property type="evidence" value="ECO:0007669"/>
    <property type="project" value="UniProtKB-EC"/>
</dbReference>
<evidence type="ECO:0000256" key="15">
    <source>
        <dbReference type="ARBA" id="ARBA00049902"/>
    </source>
</evidence>
<comment type="similarity">
    <text evidence="11">Belongs to the SEDS family. FtsW subfamily.</text>
</comment>
<feature type="transmembrane region" description="Helical" evidence="16">
    <location>
        <begin position="84"/>
        <end position="103"/>
    </location>
</feature>
<dbReference type="GO" id="GO:0051301">
    <property type="term" value="P:cell division"/>
    <property type="evidence" value="ECO:0007669"/>
    <property type="project" value="UniProtKB-KW"/>
</dbReference>
<evidence type="ECO:0000256" key="11">
    <source>
        <dbReference type="ARBA" id="ARBA00038053"/>
    </source>
</evidence>
<feature type="transmembrane region" description="Helical" evidence="16">
    <location>
        <begin position="308"/>
        <end position="327"/>
    </location>
</feature>
<comment type="caution">
    <text evidence="17">The sequence shown here is derived from an EMBL/GenBank/DDBJ whole genome shotgun (WGS) entry which is preliminary data.</text>
</comment>
<reference evidence="17 18" key="1">
    <citation type="submission" date="2019-11" db="EMBL/GenBank/DDBJ databases">
        <title>Identification of a novel strain.</title>
        <authorList>
            <person name="Xu Q."/>
            <person name="Wang G."/>
        </authorList>
    </citation>
    <scope>NUCLEOTIDE SEQUENCE [LARGE SCALE GENOMIC DNA]</scope>
    <source>
        <strain evidence="18">xq</strain>
    </source>
</reference>
<dbReference type="GO" id="GO:0032153">
    <property type="term" value="C:cell division site"/>
    <property type="evidence" value="ECO:0007669"/>
    <property type="project" value="TreeGrafter"/>
</dbReference>
<feature type="transmembrane region" description="Helical" evidence="16">
    <location>
        <begin position="339"/>
        <end position="362"/>
    </location>
</feature>
<feature type="transmembrane region" description="Helical" evidence="16">
    <location>
        <begin position="147"/>
        <end position="166"/>
    </location>
</feature>
<keyword evidence="5" id="KW-0133">Cell shape</keyword>
<evidence type="ECO:0000256" key="2">
    <source>
        <dbReference type="ARBA" id="ARBA00022676"/>
    </source>
</evidence>
<evidence type="ECO:0000313" key="18">
    <source>
        <dbReference type="Proteomes" id="UP000440694"/>
    </source>
</evidence>
<feature type="transmembrane region" description="Helical" evidence="16">
    <location>
        <begin position="60"/>
        <end position="77"/>
    </location>
</feature>
<evidence type="ECO:0000256" key="9">
    <source>
        <dbReference type="ARBA" id="ARBA00032370"/>
    </source>
</evidence>
<name>A0A6I3KNW0_9HYPH</name>
<organism evidence="17 18">
    <name type="scientific">Hyphomicrobium album</name>
    <dbReference type="NCBI Taxonomy" id="2665159"/>
    <lineage>
        <taxon>Bacteria</taxon>
        <taxon>Pseudomonadati</taxon>
        <taxon>Pseudomonadota</taxon>
        <taxon>Alphaproteobacteria</taxon>
        <taxon>Hyphomicrobiales</taxon>
        <taxon>Hyphomicrobiaceae</taxon>
        <taxon>Hyphomicrobium</taxon>
    </lineage>
</organism>
<evidence type="ECO:0000256" key="16">
    <source>
        <dbReference type="SAM" id="Phobius"/>
    </source>
</evidence>
<dbReference type="InterPro" id="IPR001182">
    <property type="entry name" value="FtsW/RodA"/>
</dbReference>
<keyword evidence="4 16" id="KW-0812">Transmembrane</keyword>
<dbReference type="PANTHER" id="PTHR30474:SF2">
    <property type="entry name" value="PEPTIDOGLYCAN GLYCOSYLTRANSFERASE FTSW-RELATED"/>
    <property type="match status" value="1"/>
</dbReference>
<evidence type="ECO:0000256" key="12">
    <source>
        <dbReference type="ARBA" id="ARBA00041185"/>
    </source>
</evidence>
<dbReference type="GO" id="GO:0005886">
    <property type="term" value="C:plasma membrane"/>
    <property type="evidence" value="ECO:0007669"/>
    <property type="project" value="TreeGrafter"/>
</dbReference>
<evidence type="ECO:0000256" key="4">
    <source>
        <dbReference type="ARBA" id="ARBA00022692"/>
    </source>
</evidence>
<keyword evidence="17" id="KW-0131">Cell cycle</keyword>
<evidence type="ECO:0000256" key="13">
    <source>
        <dbReference type="ARBA" id="ARBA00041418"/>
    </source>
</evidence>
<dbReference type="Proteomes" id="UP000440694">
    <property type="component" value="Unassembled WGS sequence"/>
</dbReference>
<evidence type="ECO:0000313" key="17">
    <source>
        <dbReference type="EMBL" id="MTD95462.1"/>
    </source>
</evidence>
<evidence type="ECO:0000256" key="5">
    <source>
        <dbReference type="ARBA" id="ARBA00022960"/>
    </source>
</evidence>
<evidence type="ECO:0000256" key="7">
    <source>
        <dbReference type="ARBA" id="ARBA00022989"/>
    </source>
</evidence>
<dbReference type="RefSeq" id="WP_154740005.1">
    <property type="nucleotide sequence ID" value="NZ_WMBQ01000002.1"/>
</dbReference>
<keyword evidence="3" id="KW-0808">Transferase</keyword>
<evidence type="ECO:0000256" key="10">
    <source>
        <dbReference type="ARBA" id="ARBA00033270"/>
    </source>
</evidence>
<dbReference type="PANTHER" id="PTHR30474">
    <property type="entry name" value="CELL CYCLE PROTEIN"/>
    <property type="match status" value="1"/>
</dbReference>
<protein>
    <recommendedName>
        <fullName evidence="12">Probable peptidoglycan glycosyltransferase FtsW</fullName>
        <ecNumber evidence="14">2.4.99.28</ecNumber>
    </recommendedName>
    <alternativeName>
        <fullName evidence="13">Cell division protein FtsW</fullName>
    </alternativeName>
    <alternativeName>
        <fullName evidence="10">Cell wall polymerase</fullName>
    </alternativeName>
    <alternativeName>
        <fullName evidence="9">Peptidoglycan polymerase</fullName>
    </alternativeName>
</protein>
<dbReference type="GO" id="GO:0009252">
    <property type="term" value="P:peptidoglycan biosynthetic process"/>
    <property type="evidence" value="ECO:0007669"/>
    <property type="project" value="UniProtKB-KW"/>
</dbReference>
<comment type="subcellular location">
    <subcellularLocation>
        <location evidence="1">Membrane</location>
        <topology evidence="1">Multi-pass membrane protein</topology>
    </subcellularLocation>
</comment>
<gene>
    <name evidence="17" type="ORF">GIW81_14075</name>
</gene>
<proteinExistence type="inferred from homology"/>
<evidence type="ECO:0000256" key="3">
    <source>
        <dbReference type="ARBA" id="ARBA00022679"/>
    </source>
</evidence>
<comment type="catalytic activity">
    <reaction evidence="15">
        <text>[GlcNAc-(1-&gt;4)-Mur2Ac(oyl-L-Ala-gamma-D-Glu-L-Lys-D-Ala-D-Ala)](n)-di-trans,octa-cis-undecaprenyl diphosphate + beta-D-GlcNAc-(1-&gt;4)-Mur2Ac(oyl-L-Ala-gamma-D-Glu-L-Lys-D-Ala-D-Ala)-di-trans,octa-cis-undecaprenyl diphosphate = [GlcNAc-(1-&gt;4)-Mur2Ac(oyl-L-Ala-gamma-D-Glu-L-Lys-D-Ala-D-Ala)](n+1)-di-trans,octa-cis-undecaprenyl diphosphate + di-trans,octa-cis-undecaprenyl diphosphate + H(+)</text>
        <dbReference type="Rhea" id="RHEA:23708"/>
        <dbReference type="Rhea" id="RHEA-COMP:9602"/>
        <dbReference type="Rhea" id="RHEA-COMP:9603"/>
        <dbReference type="ChEBI" id="CHEBI:15378"/>
        <dbReference type="ChEBI" id="CHEBI:58405"/>
        <dbReference type="ChEBI" id="CHEBI:60033"/>
        <dbReference type="ChEBI" id="CHEBI:78435"/>
        <dbReference type="EC" id="2.4.99.28"/>
    </reaction>
</comment>
<dbReference type="GO" id="GO:0015648">
    <property type="term" value="F:lipid-linked peptidoglycan transporter activity"/>
    <property type="evidence" value="ECO:0007669"/>
    <property type="project" value="TreeGrafter"/>
</dbReference>
<keyword evidence="18" id="KW-1185">Reference proteome</keyword>
<evidence type="ECO:0000256" key="8">
    <source>
        <dbReference type="ARBA" id="ARBA00023136"/>
    </source>
</evidence>
<evidence type="ECO:0000256" key="1">
    <source>
        <dbReference type="ARBA" id="ARBA00004141"/>
    </source>
</evidence>
<feature type="transmembrane region" description="Helical" evidence="16">
    <location>
        <begin position="21"/>
        <end position="40"/>
    </location>
</feature>
<keyword evidence="17" id="KW-0132">Cell division</keyword>
<accession>A0A6I3KNW0</accession>